<keyword evidence="1" id="KW-0863">Zinc-finger</keyword>
<dbReference type="PROSITE" id="PS50157">
    <property type="entry name" value="ZINC_FINGER_C2H2_2"/>
    <property type="match status" value="1"/>
</dbReference>
<evidence type="ECO:0000259" key="3">
    <source>
        <dbReference type="PROSITE" id="PS50157"/>
    </source>
</evidence>
<evidence type="ECO:0000313" key="4">
    <source>
        <dbReference type="Ensembl" id="ENSHHUP00000067539.1"/>
    </source>
</evidence>
<dbReference type="Gene3D" id="3.30.160.60">
    <property type="entry name" value="Classic Zinc Finger"/>
    <property type="match status" value="1"/>
</dbReference>
<name>A0A4W5Q4Z7_9TELE</name>
<feature type="domain" description="C2H2-type" evidence="3">
    <location>
        <begin position="101"/>
        <end position="128"/>
    </location>
</feature>
<proteinExistence type="predicted"/>
<keyword evidence="5" id="KW-1185">Reference proteome</keyword>
<dbReference type="GO" id="GO:0008270">
    <property type="term" value="F:zinc ion binding"/>
    <property type="evidence" value="ECO:0007669"/>
    <property type="project" value="UniProtKB-KW"/>
</dbReference>
<evidence type="ECO:0000256" key="2">
    <source>
        <dbReference type="SAM" id="MobiDB-lite"/>
    </source>
</evidence>
<reference evidence="5" key="1">
    <citation type="submission" date="2018-06" db="EMBL/GenBank/DDBJ databases">
        <title>Genome assembly of Danube salmon.</title>
        <authorList>
            <person name="Macqueen D.J."/>
            <person name="Gundappa M.K."/>
        </authorList>
    </citation>
    <scope>NUCLEOTIDE SEQUENCE [LARGE SCALE GENOMIC DNA]</scope>
</reference>
<organism evidence="4 5">
    <name type="scientific">Hucho hucho</name>
    <name type="common">huchen</name>
    <dbReference type="NCBI Taxonomy" id="62062"/>
    <lineage>
        <taxon>Eukaryota</taxon>
        <taxon>Metazoa</taxon>
        <taxon>Chordata</taxon>
        <taxon>Craniata</taxon>
        <taxon>Vertebrata</taxon>
        <taxon>Euteleostomi</taxon>
        <taxon>Actinopterygii</taxon>
        <taxon>Neopterygii</taxon>
        <taxon>Teleostei</taxon>
        <taxon>Protacanthopterygii</taxon>
        <taxon>Salmoniformes</taxon>
        <taxon>Salmonidae</taxon>
        <taxon>Salmoninae</taxon>
        <taxon>Hucho</taxon>
    </lineage>
</organism>
<dbReference type="STRING" id="62062.ENSHHUP00000067539"/>
<feature type="compositionally biased region" description="Polar residues" evidence="2">
    <location>
        <begin position="56"/>
        <end position="73"/>
    </location>
</feature>
<protein>
    <recommendedName>
        <fullName evidence="3">C2H2-type domain-containing protein</fullName>
    </recommendedName>
</protein>
<dbReference type="Ensembl" id="ENSHHUT00000069813.1">
    <property type="protein sequence ID" value="ENSHHUP00000067539.1"/>
    <property type="gene ID" value="ENSHHUG00000039813.1"/>
</dbReference>
<keyword evidence="1" id="KW-0862">Zinc</keyword>
<sequence length="212" mass="23471">MGTMSSGTNTALKSVADSEGMIQIKQQSGAEHSEGVFLSLNPIVLNSASAPDAEDSSCSYATNTRRQSTQFSDTPARAAPPLHRRQHSANTDSPKTGKEPLHCKQCGKTLSQYPVLEAHERVYTGEKTYMCEACGRGRKSQHAPKVSRRREAVRLHIVWEEVRDLESHEHPCSPSDTCLEAWSHQTNTSGENHIRMQTHLTSGAIRPFRPHL</sequence>
<keyword evidence="1" id="KW-0479">Metal-binding</keyword>
<reference evidence="4" key="3">
    <citation type="submission" date="2025-09" db="UniProtKB">
        <authorList>
            <consortium name="Ensembl"/>
        </authorList>
    </citation>
    <scope>IDENTIFICATION</scope>
</reference>
<evidence type="ECO:0000313" key="5">
    <source>
        <dbReference type="Proteomes" id="UP000314982"/>
    </source>
</evidence>
<evidence type="ECO:0000256" key="1">
    <source>
        <dbReference type="PROSITE-ProRule" id="PRU00042"/>
    </source>
</evidence>
<feature type="region of interest" description="Disordered" evidence="2">
    <location>
        <begin position="51"/>
        <end position="101"/>
    </location>
</feature>
<dbReference type="SUPFAM" id="SSF57667">
    <property type="entry name" value="beta-beta-alpha zinc fingers"/>
    <property type="match status" value="1"/>
</dbReference>
<dbReference type="Proteomes" id="UP000314982">
    <property type="component" value="Unassembled WGS sequence"/>
</dbReference>
<dbReference type="InterPro" id="IPR036236">
    <property type="entry name" value="Znf_C2H2_sf"/>
</dbReference>
<accession>A0A4W5Q4Z7</accession>
<dbReference type="InterPro" id="IPR013087">
    <property type="entry name" value="Znf_C2H2_type"/>
</dbReference>
<dbReference type="AlphaFoldDB" id="A0A4W5Q4Z7"/>
<reference evidence="4" key="2">
    <citation type="submission" date="2025-08" db="UniProtKB">
        <authorList>
            <consortium name="Ensembl"/>
        </authorList>
    </citation>
    <scope>IDENTIFICATION</scope>
</reference>